<name>C0R930_BORVA</name>
<accession>C0R930</accession>
<proteinExistence type="predicted"/>
<keyword evidence="1" id="KW-0614">Plasmid</keyword>
<keyword evidence="2" id="KW-1185">Reference proteome</keyword>
<dbReference type="Proteomes" id="UP000006163">
    <property type="component" value="Plasmid VS116_lp28-3"/>
</dbReference>
<dbReference type="HOGENOM" id="CLU_3305765_0_0_12"/>
<sequence>MIMDGKIEFTQFTKAILINLGKSKKYCYKLCQNIMITTF</sequence>
<evidence type="ECO:0000313" key="2">
    <source>
        <dbReference type="Proteomes" id="UP000006163"/>
    </source>
</evidence>
<gene>
    <name evidence="1" type="ORF">BVAVS116_H0115</name>
</gene>
<evidence type="ECO:0000313" key="1">
    <source>
        <dbReference type="EMBL" id="ACN52950.1"/>
    </source>
</evidence>
<reference evidence="1 2" key="1">
    <citation type="journal article" date="2012" name="J. Bacteriol.">
        <title>Whole-Genome Sequences of Borrelia bissettii, Borrelia valaisiana, and Borrelia spielmanii.</title>
        <authorList>
            <person name="Schutzer S.E."/>
            <person name="Fraser-Liggett C.M."/>
            <person name="Qiu W.G."/>
            <person name="Kraiczy P."/>
            <person name="Mongodin E.F."/>
            <person name="Dunn J.J."/>
            <person name="Luft B.J."/>
            <person name="Casjens S.R."/>
        </authorList>
    </citation>
    <scope>NUCLEOTIDE SEQUENCE [LARGE SCALE GENOMIC DNA]</scope>
    <source>
        <strain evidence="1 2">VS116</strain>
        <plasmid evidence="1">VS116_lp28-3</plasmid>
    </source>
</reference>
<dbReference type="AlphaFoldDB" id="C0R930"/>
<protein>
    <submittedName>
        <fullName evidence="1">Uncharacterized protein</fullName>
    </submittedName>
</protein>
<geneLocation type="plasmid" evidence="1 2">
    <name>VS116_lp28-3</name>
</geneLocation>
<organism evidence="1 2">
    <name type="scientific">Borreliella valaisiana VS116</name>
    <dbReference type="NCBI Taxonomy" id="445987"/>
    <lineage>
        <taxon>Bacteria</taxon>
        <taxon>Pseudomonadati</taxon>
        <taxon>Spirochaetota</taxon>
        <taxon>Spirochaetia</taxon>
        <taxon>Spirochaetales</taxon>
        <taxon>Borreliaceae</taxon>
        <taxon>Borreliella</taxon>
    </lineage>
</organism>
<dbReference type="EMBL" id="CP001440">
    <property type="protein sequence ID" value="ACN52950.1"/>
    <property type="molecule type" value="Genomic_DNA"/>
</dbReference>